<organism evidence="1 2">
    <name type="scientific">Micromonospora yangpuensis</name>
    <dbReference type="NCBI Taxonomy" id="683228"/>
    <lineage>
        <taxon>Bacteria</taxon>
        <taxon>Bacillati</taxon>
        <taxon>Actinomycetota</taxon>
        <taxon>Actinomycetes</taxon>
        <taxon>Micromonosporales</taxon>
        <taxon>Micromonosporaceae</taxon>
        <taxon>Micromonospora</taxon>
    </lineage>
</organism>
<evidence type="ECO:0000313" key="1">
    <source>
        <dbReference type="EMBL" id="SCL46493.1"/>
    </source>
</evidence>
<dbReference type="OrthoDB" id="9813719at2"/>
<dbReference type="AlphaFoldDB" id="A0A1C6TXW7"/>
<sequence>MRSFVDLDRLLGQIPGTLVTALSTVDVGRGSEALYRDQLPGLLSQLADRARVASITASSAIEGIVVADEARADRILAGRVTNLRNRGRAPC</sequence>
<dbReference type="Proteomes" id="UP000198937">
    <property type="component" value="Unassembled WGS sequence"/>
</dbReference>
<gene>
    <name evidence="1" type="ORF">GA0070617_0288</name>
</gene>
<accession>A0A1C6TXW7</accession>
<dbReference type="EMBL" id="FMIA01000002">
    <property type="protein sequence ID" value="SCL46493.1"/>
    <property type="molecule type" value="Genomic_DNA"/>
</dbReference>
<dbReference type="RefSeq" id="WP_091432872.1">
    <property type="nucleotide sequence ID" value="NZ_BMMJ01000003.1"/>
</dbReference>
<name>A0A1C6TXW7_9ACTN</name>
<protein>
    <submittedName>
        <fullName evidence="1">Uncharacterized protein</fullName>
    </submittedName>
</protein>
<reference evidence="2" key="1">
    <citation type="submission" date="2016-06" db="EMBL/GenBank/DDBJ databases">
        <authorList>
            <person name="Varghese N."/>
            <person name="Submissions Spin"/>
        </authorList>
    </citation>
    <scope>NUCLEOTIDE SEQUENCE [LARGE SCALE GENOMIC DNA]</scope>
    <source>
        <strain evidence="2">DSM 45577</strain>
    </source>
</reference>
<keyword evidence="2" id="KW-1185">Reference proteome</keyword>
<proteinExistence type="predicted"/>
<dbReference type="STRING" id="683228.GA0070617_0288"/>
<evidence type="ECO:0000313" key="2">
    <source>
        <dbReference type="Proteomes" id="UP000198937"/>
    </source>
</evidence>